<sequence length="112" mass="12441">MSLPHALSGQVIDLLPFEKSFGEAQTRTLVKTPHLEIIRFVLPAEKEWPGHQIDGEITIQCLEGKMSISHAGITSEMVAGQMLYLAGRQQHSLLGIENSLVLVTVLLQRLRQ</sequence>
<organism evidence="1 2">
    <name type="scientific">Telmatocola sphagniphila</name>
    <dbReference type="NCBI Taxonomy" id="1123043"/>
    <lineage>
        <taxon>Bacteria</taxon>
        <taxon>Pseudomonadati</taxon>
        <taxon>Planctomycetota</taxon>
        <taxon>Planctomycetia</taxon>
        <taxon>Gemmatales</taxon>
        <taxon>Gemmataceae</taxon>
    </lineage>
</organism>
<dbReference type="CDD" id="cd02230">
    <property type="entry name" value="cupin_HP0902-like"/>
    <property type="match status" value="1"/>
</dbReference>
<dbReference type="KEGG" id="tsph:KIH39_09475"/>
<accession>A0A8E6BAF1</accession>
<evidence type="ECO:0000313" key="1">
    <source>
        <dbReference type="EMBL" id="QVL34116.1"/>
    </source>
</evidence>
<dbReference type="AlphaFoldDB" id="A0A8E6BAF1"/>
<protein>
    <submittedName>
        <fullName evidence="1">Cupin domain-containing protein</fullName>
    </submittedName>
</protein>
<gene>
    <name evidence="1" type="ORF">KIH39_09475</name>
</gene>
<reference evidence="1" key="1">
    <citation type="submission" date="2021-05" db="EMBL/GenBank/DDBJ databases">
        <title>Complete genome sequence of the cellulolytic planctomycete Telmatocola sphagniphila SP2T and characterization of the first cellulase from planctomycetes.</title>
        <authorList>
            <person name="Rakitin A.L."/>
            <person name="Beletsky A.V."/>
            <person name="Naumoff D.G."/>
            <person name="Kulichevskaya I.S."/>
            <person name="Mardanov A.V."/>
            <person name="Ravin N.V."/>
            <person name="Dedysh S.N."/>
        </authorList>
    </citation>
    <scope>NUCLEOTIDE SEQUENCE</scope>
    <source>
        <strain evidence="1">SP2T</strain>
    </source>
</reference>
<dbReference type="EMBL" id="CP074694">
    <property type="protein sequence ID" value="QVL34116.1"/>
    <property type="molecule type" value="Genomic_DNA"/>
</dbReference>
<dbReference type="RefSeq" id="WP_213499089.1">
    <property type="nucleotide sequence ID" value="NZ_CP074694.1"/>
</dbReference>
<name>A0A8E6BAF1_9BACT</name>
<keyword evidence="2" id="KW-1185">Reference proteome</keyword>
<dbReference type="SUPFAM" id="SSF51182">
    <property type="entry name" value="RmlC-like cupins"/>
    <property type="match status" value="1"/>
</dbReference>
<dbReference type="InterPro" id="IPR014710">
    <property type="entry name" value="RmlC-like_jellyroll"/>
</dbReference>
<proteinExistence type="predicted"/>
<dbReference type="Gene3D" id="2.60.120.10">
    <property type="entry name" value="Jelly Rolls"/>
    <property type="match status" value="1"/>
</dbReference>
<dbReference type="Proteomes" id="UP000676194">
    <property type="component" value="Chromosome"/>
</dbReference>
<dbReference type="InterPro" id="IPR011051">
    <property type="entry name" value="RmlC_Cupin_sf"/>
</dbReference>
<evidence type="ECO:0000313" key="2">
    <source>
        <dbReference type="Proteomes" id="UP000676194"/>
    </source>
</evidence>